<comment type="caution">
    <text evidence="1">The sequence shown here is derived from an EMBL/GenBank/DDBJ whole genome shotgun (WGS) entry which is preliminary data.</text>
</comment>
<dbReference type="Gene3D" id="4.10.60.10">
    <property type="entry name" value="Zinc finger, CCHC-type"/>
    <property type="match status" value="1"/>
</dbReference>
<evidence type="ECO:0000313" key="2">
    <source>
        <dbReference type="Proteomes" id="UP000887159"/>
    </source>
</evidence>
<protein>
    <recommendedName>
        <fullName evidence="3">Gag-like protein</fullName>
    </recommendedName>
</protein>
<evidence type="ECO:0008006" key="3">
    <source>
        <dbReference type="Google" id="ProtNLM"/>
    </source>
</evidence>
<keyword evidence="2" id="KW-1185">Reference proteome</keyword>
<name>A0A8X6V2M1_TRICX</name>
<reference evidence="1" key="1">
    <citation type="submission" date="2020-08" db="EMBL/GenBank/DDBJ databases">
        <title>Multicomponent nature underlies the extraordinary mechanical properties of spider dragline silk.</title>
        <authorList>
            <person name="Kono N."/>
            <person name="Nakamura H."/>
            <person name="Mori M."/>
            <person name="Yoshida Y."/>
            <person name="Ohtoshi R."/>
            <person name="Malay A.D."/>
            <person name="Moran D.A.P."/>
            <person name="Tomita M."/>
            <person name="Numata K."/>
            <person name="Arakawa K."/>
        </authorList>
    </citation>
    <scope>NUCLEOTIDE SEQUENCE</scope>
</reference>
<dbReference type="EMBL" id="BMAU01021105">
    <property type="protein sequence ID" value="GFX90899.1"/>
    <property type="molecule type" value="Genomic_DNA"/>
</dbReference>
<evidence type="ECO:0000313" key="1">
    <source>
        <dbReference type="EMBL" id="GFX90899.1"/>
    </source>
</evidence>
<accession>A0A8X6V2M1</accession>
<dbReference type="Proteomes" id="UP000887159">
    <property type="component" value="Unassembled WGS sequence"/>
</dbReference>
<sequence>MSNMEVETPTSVIDCSERLRKCSEIEGYSIVAKNYEGLDKIPDPAENQVIKEILRIALEETLQKKVNLNQVLERERESNVIIKPTDSTNNPKNIITKTKGKNKKRKIKKDSSEDQALRVEGFLVRGVAQCYNCKKIYHKAENCHLKPRCLKFDSDHPTKQCPIKEKQDNPYCINCQEYGHTACYIKFPKFPKPKKELAPST</sequence>
<dbReference type="AlphaFoldDB" id="A0A8X6V2M1"/>
<organism evidence="1 2">
    <name type="scientific">Trichonephila clavipes</name>
    <name type="common">Golden silk orbweaver</name>
    <name type="synonym">Nephila clavipes</name>
    <dbReference type="NCBI Taxonomy" id="2585209"/>
    <lineage>
        <taxon>Eukaryota</taxon>
        <taxon>Metazoa</taxon>
        <taxon>Ecdysozoa</taxon>
        <taxon>Arthropoda</taxon>
        <taxon>Chelicerata</taxon>
        <taxon>Arachnida</taxon>
        <taxon>Araneae</taxon>
        <taxon>Araneomorphae</taxon>
        <taxon>Entelegynae</taxon>
        <taxon>Araneoidea</taxon>
        <taxon>Nephilidae</taxon>
        <taxon>Trichonephila</taxon>
    </lineage>
</organism>
<gene>
    <name evidence="1" type="ORF">TNCV_3167301</name>
</gene>
<proteinExistence type="predicted"/>